<evidence type="ECO:0000256" key="1">
    <source>
        <dbReference type="ARBA" id="ARBA00022475"/>
    </source>
</evidence>
<keyword evidence="2" id="KW-0132">Cell division</keyword>
<evidence type="ECO:0000256" key="8">
    <source>
        <dbReference type="ARBA" id="ARBA00023306"/>
    </source>
</evidence>
<keyword evidence="10" id="KW-1133">Transmembrane helix</keyword>
<dbReference type="GO" id="GO:0051301">
    <property type="term" value="P:cell division"/>
    <property type="evidence" value="ECO:0007669"/>
    <property type="project" value="UniProtKB-KW"/>
</dbReference>
<reference evidence="13 14" key="1">
    <citation type="submission" date="2019-06" db="EMBL/GenBank/DDBJ databases">
        <title>A hidden player of endosymbiotic evolution: DNA virus triggered massive gene transfer.</title>
        <authorList>
            <person name="Matsuo M."/>
            <person name="Katahata A."/>
            <person name="Tachikawa M."/>
            <person name="Minakuchi Y."/>
            <person name="Noguchi H."/>
            <person name="Toyoda A."/>
            <person name="Fujiyama A."/>
            <person name="Suzuki Y."/>
            <person name="Satoh S."/>
            <person name="Nakayama T."/>
            <person name="Kamikawa R."/>
            <person name="Nomura M."/>
            <person name="Inagaki Y."/>
            <person name="Ishida K."/>
            <person name="Obokata J."/>
        </authorList>
    </citation>
    <scope>NUCLEOTIDE SEQUENCE [LARGE SCALE GENOMIC DNA]</scope>
    <source>
        <strain evidence="13 14">MYN1</strain>
    </source>
</reference>
<evidence type="ECO:0000256" key="10">
    <source>
        <dbReference type="SAM" id="Phobius"/>
    </source>
</evidence>
<proteinExistence type="inferred from homology"/>
<accession>A0A5K7VUL3</accession>
<evidence type="ECO:0000256" key="2">
    <source>
        <dbReference type="ARBA" id="ARBA00022618"/>
    </source>
</evidence>
<dbReference type="Proteomes" id="UP000503178">
    <property type="component" value="Chromatophore Pltd"/>
</dbReference>
<dbReference type="GO" id="GO:0008360">
    <property type="term" value="P:regulation of cell shape"/>
    <property type="evidence" value="ECO:0007669"/>
    <property type="project" value="UniProtKB-KW"/>
</dbReference>
<dbReference type="EMBL" id="LC490351">
    <property type="protein sequence ID" value="BBL86115.1"/>
    <property type="molecule type" value="Genomic_DNA"/>
</dbReference>
<dbReference type="Pfam" id="PF03033">
    <property type="entry name" value="Glyco_transf_28"/>
    <property type="match status" value="1"/>
</dbReference>
<evidence type="ECO:0000259" key="11">
    <source>
        <dbReference type="Pfam" id="PF03033"/>
    </source>
</evidence>
<keyword evidence="14" id="KW-1185">Reference proteome</keyword>
<dbReference type="InterPro" id="IPR007235">
    <property type="entry name" value="Glyco_trans_28_C"/>
</dbReference>
<evidence type="ECO:0000256" key="6">
    <source>
        <dbReference type="ARBA" id="ARBA00022984"/>
    </source>
</evidence>
<dbReference type="SUPFAM" id="SSF53756">
    <property type="entry name" value="UDP-Glycosyltransferase/glycogen phosphorylase"/>
    <property type="match status" value="1"/>
</dbReference>
<evidence type="ECO:0000256" key="5">
    <source>
        <dbReference type="ARBA" id="ARBA00022960"/>
    </source>
</evidence>
<evidence type="ECO:0000256" key="7">
    <source>
        <dbReference type="ARBA" id="ARBA00023136"/>
    </source>
</evidence>
<geneLocation type="organellar chromatophore" evidence="13"/>
<dbReference type="PANTHER" id="PTHR21015:SF22">
    <property type="entry name" value="GLYCOSYLTRANSFERASE"/>
    <property type="match status" value="1"/>
</dbReference>
<feature type="transmembrane region" description="Helical" evidence="10">
    <location>
        <begin position="109"/>
        <end position="128"/>
    </location>
</feature>
<dbReference type="Pfam" id="PF04101">
    <property type="entry name" value="Glyco_tran_28_C"/>
    <property type="match status" value="1"/>
</dbReference>
<dbReference type="InterPro" id="IPR004276">
    <property type="entry name" value="GlycoTrans_28_N"/>
</dbReference>
<sequence length="374" mass="41322">MLSIGSNVIDFLQNKSIMVNVLVAASGTGGHIFPALATVRKMPRDWKYYWLGVPKRLENQIVPQHYPLYTVDIKGIQGHNPLVKIWQYLKLLYSSIFVYSFLRKKNIDIVFSTGGYIAAPTILAAYWYGIPVVLHESNAVPGKITRVLNQACAKIAVGLQESAQFPNITAQITGTPVRNSFSLLQAIPRWIPINDKPMLLIVGGSQGAVGLNNMIRLIIPRFLKVGCRIIHITGKNDANVGQIQHPLLIERPFASEISALFQYADLVVTRAGAGSLSELSICCTPTVFIPFPYAADKHQDANACCASESGNAIIIWQHPRMSQNLAITLWKLLGPRLRNTELQLDPLDIISASMKNLKIYNADISLASLIRDLV</sequence>
<dbReference type="HAMAP" id="MF_00033">
    <property type="entry name" value="MurG"/>
    <property type="match status" value="1"/>
</dbReference>
<feature type="domain" description="Glycosyltransferase family 28 N-terminal" evidence="11">
    <location>
        <begin position="21"/>
        <end position="156"/>
    </location>
</feature>
<dbReference type="CDD" id="cd03785">
    <property type="entry name" value="GT28_MurG"/>
    <property type="match status" value="1"/>
</dbReference>
<keyword evidence="3" id="KW-0328">Glycosyltransferase</keyword>
<gene>
    <name evidence="13" type="primary">murG</name>
    <name evidence="13" type="synonym">MYN1_Chr_298</name>
    <name evidence="13" type="ORF">PMYN1_Chma306</name>
</gene>
<dbReference type="GO" id="GO:0005975">
    <property type="term" value="P:carbohydrate metabolic process"/>
    <property type="evidence" value="ECO:0007669"/>
    <property type="project" value="InterPro"/>
</dbReference>
<protein>
    <submittedName>
        <fullName evidence="13">Undecaprenyl-PP-MurNAc-pentapeptide-UDPGlcNAc GlcNAc transferase</fullName>
    </submittedName>
</protein>
<evidence type="ECO:0000313" key="13">
    <source>
        <dbReference type="EMBL" id="BBL86115.1"/>
    </source>
</evidence>
<dbReference type="GO" id="GO:0071555">
    <property type="term" value="P:cell wall organization"/>
    <property type="evidence" value="ECO:0007669"/>
    <property type="project" value="UniProtKB-KW"/>
</dbReference>
<evidence type="ECO:0000256" key="3">
    <source>
        <dbReference type="ARBA" id="ARBA00022676"/>
    </source>
</evidence>
<organism evidence="13 14">
    <name type="scientific">Paulinella micropora</name>
    <dbReference type="NCBI Taxonomy" id="1928728"/>
    <lineage>
        <taxon>Eukaryota</taxon>
        <taxon>Sar</taxon>
        <taxon>Rhizaria</taxon>
        <taxon>Cercozoa</taxon>
        <taxon>Imbricatea</taxon>
        <taxon>Silicofilosea</taxon>
        <taxon>Euglyphida</taxon>
        <taxon>Paulinellidae</taxon>
        <taxon>Paulinella</taxon>
    </lineage>
</organism>
<keyword evidence="5" id="KW-0133">Cell shape</keyword>
<keyword evidence="4 13" id="KW-0808">Transferase</keyword>
<feature type="transmembrane region" description="Helical" evidence="10">
    <location>
        <begin position="85"/>
        <end position="102"/>
    </location>
</feature>
<evidence type="ECO:0000256" key="4">
    <source>
        <dbReference type="ARBA" id="ARBA00022679"/>
    </source>
</evidence>
<keyword evidence="8" id="KW-0131">Cell cycle</keyword>
<keyword evidence="10" id="KW-0812">Transmembrane</keyword>
<dbReference type="Gene3D" id="3.40.50.2000">
    <property type="entry name" value="Glycogen Phosphorylase B"/>
    <property type="match status" value="2"/>
</dbReference>
<keyword evidence="13" id="KW-0934">Plastid</keyword>
<evidence type="ECO:0000256" key="9">
    <source>
        <dbReference type="ARBA" id="ARBA00023316"/>
    </source>
</evidence>
<keyword evidence="9" id="KW-0961">Cell wall biogenesis/degradation</keyword>
<evidence type="ECO:0000259" key="12">
    <source>
        <dbReference type="Pfam" id="PF04101"/>
    </source>
</evidence>
<feature type="domain" description="Glycosyl transferase family 28 C-terminal" evidence="12">
    <location>
        <begin position="198"/>
        <end position="340"/>
    </location>
</feature>
<keyword evidence="1" id="KW-1003">Cell membrane</keyword>
<dbReference type="InterPro" id="IPR006009">
    <property type="entry name" value="GlcNAc_MurG"/>
</dbReference>
<name>A0A5K7VUL3_9EUKA</name>
<evidence type="ECO:0000313" key="14">
    <source>
        <dbReference type="Proteomes" id="UP000503178"/>
    </source>
</evidence>
<keyword evidence="6" id="KW-0573">Peptidoglycan synthesis</keyword>
<keyword evidence="7 10" id="KW-0472">Membrane</keyword>
<dbReference type="AlphaFoldDB" id="A0A5K7VUL3"/>
<dbReference type="GO" id="GO:0050511">
    <property type="term" value="F:undecaprenyldiphospho-muramoylpentapeptide beta-N-acetylglucosaminyltransferase activity"/>
    <property type="evidence" value="ECO:0007669"/>
    <property type="project" value="InterPro"/>
</dbReference>
<dbReference type="PANTHER" id="PTHR21015">
    <property type="entry name" value="UDP-N-ACETYLGLUCOSAMINE--N-ACETYLMURAMYL-(PENTAPEPTIDE) PYROPHOSPHORYL-UNDECAPRENOL N-ACETYLGLUCOSAMINE TRANSFERASE 1"/>
    <property type="match status" value="1"/>
</dbReference>